<evidence type="ECO:0000313" key="1">
    <source>
        <dbReference type="EMBL" id="DAD71281.1"/>
    </source>
</evidence>
<reference evidence="1" key="1">
    <citation type="journal article" date="2021" name="Proc. Natl. Acad. Sci. U.S.A.">
        <title>A Catalog of Tens of Thousands of Viruses from Human Metagenomes Reveals Hidden Associations with Chronic Diseases.</title>
        <authorList>
            <person name="Tisza M.J."/>
            <person name="Buck C.B."/>
        </authorList>
    </citation>
    <scope>NUCLEOTIDE SEQUENCE</scope>
    <source>
        <strain evidence="1">CtDuC3</strain>
    </source>
</reference>
<proteinExistence type="predicted"/>
<name>A0A8S5LMR6_9CAUD</name>
<organism evidence="1">
    <name type="scientific">Siphoviridae sp. ctDuC3</name>
    <dbReference type="NCBI Taxonomy" id="2827563"/>
    <lineage>
        <taxon>Viruses</taxon>
        <taxon>Duplodnaviria</taxon>
        <taxon>Heunggongvirae</taxon>
        <taxon>Uroviricota</taxon>
        <taxon>Caudoviricetes</taxon>
    </lineage>
</organism>
<sequence length="57" mass="6615">MKVICKPQFREVKRGYGRIYLPDSALTFPQVEASKKVEKTFPQVDLFPNLFPTRKGN</sequence>
<protein>
    <submittedName>
        <fullName evidence="1">Uncharacterized protein</fullName>
    </submittedName>
</protein>
<accession>A0A8S5LMR6</accession>
<dbReference type="EMBL" id="BK015879">
    <property type="protein sequence ID" value="DAD71281.1"/>
    <property type="molecule type" value="Genomic_DNA"/>
</dbReference>